<sequence length="88" mass="9343">MQPDLLPTNIIQIKGLTVLGSPMVITGMRGPAARRERLQVVFGWLAAGSVSPVVSGAFPLRRFRDAVAERLDGTLVGGCVVHPEHPAS</sequence>
<gene>
    <name evidence="1" type="ORF">HK414_24210</name>
</gene>
<evidence type="ECO:0000313" key="1">
    <source>
        <dbReference type="EMBL" id="QJW85362.1"/>
    </source>
</evidence>
<evidence type="ECO:0000313" key="2">
    <source>
        <dbReference type="Proteomes" id="UP000500826"/>
    </source>
</evidence>
<dbReference type="Proteomes" id="UP000500826">
    <property type="component" value="Chromosome"/>
</dbReference>
<protein>
    <submittedName>
        <fullName evidence="1">Uncharacterized protein</fullName>
    </submittedName>
</protein>
<accession>A0ABX6P5G9</accession>
<proteinExistence type="predicted"/>
<keyword evidence="2" id="KW-1185">Reference proteome</keyword>
<organism evidence="1 2">
    <name type="scientific">Ramlibacter terrae</name>
    <dbReference type="NCBI Taxonomy" id="2732511"/>
    <lineage>
        <taxon>Bacteria</taxon>
        <taxon>Pseudomonadati</taxon>
        <taxon>Pseudomonadota</taxon>
        <taxon>Betaproteobacteria</taxon>
        <taxon>Burkholderiales</taxon>
        <taxon>Comamonadaceae</taxon>
        <taxon>Ramlibacter</taxon>
    </lineage>
</organism>
<name>A0ABX6P5G9_9BURK</name>
<reference evidence="1 2" key="1">
    <citation type="submission" date="2020-05" db="EMBL/GenBank/DDBJ databases">
        <title>Ramlibacter rhizophilus sp. nov., isolated from rhizosphere soil of national flower Mugunghwa from South Korea.</title>
        <authorList>
            <person name="Zheng-Fei Y."/>
            <person name="Huan T."/>
        </authorList>
    </citation>
    <scope>NUCLEOTIDE SEQUENCE [LARGE SCALE GENOMIC DNA]</scope>
    <source>
        <strain evidence="1 2">H242</strain>
    </source>
</reference>
<dbReference type="EMBL" id="CP053418">
    <property type="protein sequence ID" value="QJW85362.1"/>
    <property type="molecule type" value="Genomic_DNA"/>
</dbReference>
<reference evidence="1 2" key="2">
    <citation type="submission" date="2020-05" db="EMBL/GenBank/DDBJ databases">
        <authorList>
            <person name="Khan S.A."/>
            <person name="Jeon C.O."/>
            <person name="Chun B.H."/>
        </authorList>
    </citation>
    <scope>NUCLEOTIDE SEQUENCE [LARGE SCALE GENOMIC DNA]</scope>
    <source>
        <strain evidence="1 2">H242</strain>
    </source>
</reference>